<gene>
    <name evidence="1" type="ORF">T4A_12365</name>
</gene>
<dbReference type="Proteomes" id="UP000054632">
    <property type="component" value="Unassembled WGS sequence"/>
</dbReference>
<dbReference type="EMBL" id="JYDR01000014">
    <property type="protein sequence ID" value="KRY75997.1"/>
    <property type="molecule type" value="Genomic_DNA"/>
</dbReference>
<comment type="caution">
    <text evidence="1">The sequence shown here is derived from an EMBL/GenBank/DDBJ whole genome shotgun (WGS) entry which is preliminary data.</text>
</comment>
<evidence type="ECO:0000313" key="1">
    <source>
        <dbReference type="EMBL" id="KRY75997.1"/>
    </source>
</evidence>
<accession>A0A0V1EQI3</accession>
<dbReference type="AlphaFoldDB" id="A0A0V1EQI3"/>
<reference evidence="1 2" key="1">
    <citation type="submission" date="2015-01" db="EMBL/GenBank/DDBJ databases">
        <title>Evolution of Trichinella species and genotypes.</title>
        <authorList>
            <person name="Korhonen P.K."/>
            <person name="Edoardo P."/>
            <person name="Giuseppe L.R."/>
            <person name="Gasser R.B."/>
        </authorList>
    </citation>
    <scope>NUCLEOTIDE SEQUENCE [LARGE SCALE GENOMIC DNA]</scope>
    <source>
        <strain evidence="1">ISS13</strain>
    </source>
</reference>
<protein>
    <submittedName>
        <fullName evidence="1">Uncharacterized protein</fullName>
    </submittedName>
</protein>
<sequence length="86" mass="10009">MEVAYTIVFDIGSLPCRNKQYASIDCKIVSLLQLVIYKLLNMKSSLASVKEHDIILCYVRRFREESAKFPFNQTIGSTRRYICHCQ</sequence>
<name>A0A0V1EQI3_TRIPS</name>
<evidence type="ECO:0000313" key="2">
    <source>
        <dbReference type="Proteomes" id="UP000054632"/>
    </source>
</evidence>
<organism evidence="1 2">
    <name type="scientific">Trichinella pseudospiralis</name>
    <name type="common">Parasitic roundworm</name>
    <dbReference type="NCBI Taxonomy" id="6337"/>
    <lineage>
        <taxon>Eukaryota</taxon>
        <taxon>Metazoa</taxon>
        <taxon>Ecdysozoa</taxon>
        <taxon>Nematoda</taxon>
        <taxon>Enoplea</taxon>
        <taxon>Dorylaimia</taxon>
        <taxon>Trichinellida</taxon>
        <taxon>Trichinellidae</taxon>
        <taxon>Trichinella</taxon>
    </lineage>
</organism>
<proteinExistence type="predicted"/>